<evidence type="ECO:0000256" key="1">
    <source>
        <dbReference type="SAM" id="MobiDB-lite"/>
    </source>
</evidence>
<evidence type="ECO:0000313" key="2">
    <source>
        <dbReference type="EMBL" id="BAD27638.1"/>
    </source>
</evidence>
<gene>
    <name evidence="2" type="primary">OJ1115_A05.18</name>
</gene>
<name>Q6EUN1_ORYSJ</name>
<dbReference type="EMBL" id="AP003999">
    <property type="protein sequence ID" value="BAD27638.1"/>
    <property type="molecule type" value="Genomic_DNA"/>
</dbReference>
<feature type="compositionally biased region" description="Polar residues" evidence="1">
    <location>
        <begin position="43"/>
        <end position="54"/>
    </location>
</feature>
<feature type="region of interest" description="Disordered" evidence="1">
    <location>
        <begin position="1"/>
        <end position="64"/>
    </location>
</feature>
<reference evidence="3" key="2">
    <citation type="journal article" date="2008" name="Nucleic Acids Res.">
        <title>The rice annotation project database (RAP-DB): 2008 update.</title>
        <authorList>
            <consortium name="The rice annotation project (RAP)"/>
        </authorList>
    </citation>
    <scope>GENOME REANNOTATION</scope>
    <source>
        <strain evidence="3">cv. Nipponbare</strain>
    </source>
</reference>
<evidence type="ECO:0000313" key="3">
    <source>
        <dbReference type="Proteomes" id="UP000000763"/>
    </source>
</evidence>
<dbReference type="AlphaFoldDB" id="Q6EUN1"/>
<reference evidence="3" key="1">
    <citation type="journal article" date="2005" name="Nature">
        <title>The map-based sequence of the rice genome.</title>
        <authorList>
            <consortium name="International rice genome sequencing project (IRGSP)"/>
            <person name="Matsumoto T."/>
            <person name="Wu J."/>
            <person name="Kanamori H."/>
            <person name="Katayose Y."/>
            <person name="Fujisawa M."/>
            <person name="Namiki N."/>
            <person name="Mizuno H."/>
            <person name="Yamamoto K."/>
            <person name="Antonio B.A."/>
            <person name="Baba T."/>
            <person name="Sakata K."/>
            <person name="Nagamura Y."/>
            <person name="Aoki H."/>
            <person name="Arikawa K."/>
            <person name="Arita K."/>
            <person name="Bito T."/>
            <person name="Chiden Y."/>
            <person name="Fujitsuka N."/>
            <person name="Fukunaka R."/>
            <person name="Hamada M."/>
            <person name="Harada C."/>
            <person name="Hayashi A."/>
            <person name="Hijishita S."/>
            <person name="Honda M."/>
            <person name="Hosokawa S."/>
            <person name="Ichikawa Y."/>
            <person name="Idonuma A."/>
            <person name="Iijima M."/>
            <person name="Ikeda M."/>
            <person name="Ikeno M."/>
            <person name="Ito K."/>
            <person name="Ito S."/>
            <person name="Ito T."/>
            <person name="Ito Y."/>
            <person name="Ito Y."/>
            <person name="Iwabuchi A."/>
            <person name="Kamiya K."/>
            <person name="Karasawa W."/>
            <person name="Kurita K."/>
            <person name="Katagiri S."/>
            <person name="Kikuta A."/>
            <person name="Kobayashi H."/>
            <person name="Kobayashi N."/>
            <person name="Machita K."/>
            <person name="Maehara T."/>
            <person name="Masukawa M."/>
            <person name="Mizubayashi T."/>
            <person name="Mukai Y."/>
            <person name="Nagasaki H."/>
            <person name="Nagata Y."/>
            <person name="Naito S."/>
            <person name="Nakashima M."/>
            <person name="Nakama Y."/>
            <person name="Nakamichi Y."/>
            <person name="Nakamura M."/>
            <person name="Meguro A."/>
            <person name="Negishi M."/>
            <person name="Ohta I."/>
            <person name="Ohta T."/>
            <person name="Okamoto M."/>
            <person name="Ono N."/>
            <person name="Saji S."/>
            <person name="Sakaguchi M."/>
            <person name="Sakai K."/>
            <person name="Shibata M."/>
            <person name="Shimokawa T."/>
            <person name="Song J."/>
            <person name="Takazaki Y."/>
            <person name="Terasawa K."/>
            <person name="Tsugane M."/>
            <person name="Tsuji K."/>
            <person name="Ueda S."/>
            <person name="Waki K."/>
            <person name="Yamagata H."/>
            <person name="Yamamoto M."/>
            <person name="Yamamoto S."/>
            <person name="Yamane H."/>
            <person name="Yoshiki S."/>
            <person name="Yoshihara R."/>
            <person name="Yukawa K."/>
            <person name="Zhong H."/>
            <person name="Yano M."/>
            <person name="Yuan Q."/>
            <person name="Ouyang S."/>
            <person name="Liu J."/>
            <person name="Jones K.M."/>
            <person name="Gansberger K."/>
            <person name="Moffat K."/>
            <person name="Hill J."/>
            <person name="Bera J."/>
            <person name="Fadrosh D."/>
            <person name="Jin S."/>
            <person name="Johri S."/>
            <person name="Kim M."/>
            <person name="Overton L."/>
            <person name="Reardon M."/>
            <person name="Tsitrin T."/>
            <person name="Vuong H."/>
            <person name="Weaver B."/>
            <person name="Ciecko A."/>
            <person name="Tallon L."/>
            <person name="Jackson J."/>
            <person name="Pai G."/>
            <person name="Aken S.V."/>
            <person name="Utterback T."/>
            <person name="Reidmuller S."/>
            <person name="Feldblyum T."/>
            <person name="Hsiao J."/>
            <person name="Zismann V."/>
            <person name="Iobst S."/>
            <person name="de Vazeille A.R."/>
            <person name="Buell C.R."/>
            <person name="Ying K."/>
            <person name="Li Y."/>
            <person name="Lu T."/>
            <person name="Huang Y."/>
            <person name="Zhao Q."/>
            <person name="Feng Q."/>
            <person name="Zhang L."/>
            <person name="Zhu J."/>
            <person name="Weng Q."/>
            <person name="Mu J."/>
            <person name="Lu Y."/>
            <person name="Fan D."/>
            <person name="Liu Y."/>
            <person name="Guan J."/>
            <person name="Zhang Y."/>
            <person name="Yu S."/>
            <person name="Liu X."/>
            <person name="Zhang Y."/>
            <person name="Hong G."/>
            <person name="Han B."/>
            <person name="Choisne N."/>
            <person name="Demange N."/>
            <person name="Orjeda G."/>
            <person name="Samain S."/>
            <person name="Cattolico L."/>
            <person name="Pelletier E."/>
            <person name="Couloux A."/>
            <person name="Segurens B."/>
            <person name="Wincker P."/>
            <person name="D'Hont A."/>
            <person name="Scarpelli C."/>
            <person name="Weissenbach J."/>
            <person name="Salanoubat M."/>
            <person name="Quetier F."/>
            <person name="Yu Y."/>
            <person name="Kim H.R."/>
            <person name="Rambo T."/>
            <person name="Currie J."/>
            <person name="Collura K."/>
            <person name="Luo M."/>
            <person name="Yang T."/>
            <person name="Ammiraju J.S.S."/>
            <person name="Engler F."/>
            <person name="Soderlund C."/>
            <person name="Wing R.A."/>
            <person name="Palmer L.E."/>
            <person name="de la Bastide M."/>
            <person name="Spiegel L."/>
            <person name="Nascimento L."/>
            <person name="Zutavern T."/>
            <person name="O'Shaughnessy A."/>
            <person name="Dike S."/>
            <person name="Dedhia N."/>
            <person name="Preston R."/>
            <person name="Balija V."/>
            <person name="McCombie W.R."/>
            <person name="Chow T."/>
            <person name="Chen H."/>
            <person name="Chung M."/>
            <person name="Chen C."/>
            <person name="Shaw J."/>
            <person name="Wu H."/>
            <person name="Hsiao K."/>
            <person name="Chao Y."/>
            <person name="Chu M."/>
            <person name="Cheng C."/>
            <person name="Hour A."/>
            <person name="Lee P."/>
            <person name="Lin S."/>
            <person name="Lin Y."/>
            <person name="Liou J."/>
            <person name="Liu S."/>
            <person name="Hsing Y."/>
            <person name="Raghuvanshi S."/>
            <person name="Mohanty A."/>
            <person name="Bharti A.K."/>
            <person name="Gaur A."/>
            <person name="Gupta V."/>
            <person name="Kumar D."/>
            <person name="Ravi V."/>
            <person name="Vij S."/>
            <person name="Kapur A."/>
            <person name="Khurana P."/>
            <person name="Khurana P."/>
            <person name="Khurana J.P."/>
            <person name="Tyagi A.K."/>
            <person name="Gaikwad K."/>
            <person name="Singh A."/>
            <person name="Dalal V."/>
            <person name="Srivastava S."/>
            <person name="Dixit A."/>
            <person name="Pal A.K."/>
            <person name="Ghazi I.A."/>
            <person name="Yadav M."/>
            <person name="Pandit A."/>
            <person name="Bhargava A."/>
            <person name="Sureshbabu K."/>
            <person name="Batra K."/>
            <person name="Sharma T.R."/>
            <person name="Mohapatra T."/>
            <person name="Singh N.K."/>
            <person name="Messing J."/>
            <person name="Nelson A.B."/>
            <person name="Fuks G."/>
            <person name="Kavchok S."/>
            <person name="Keizer G."/>
            <person name="Linton E."/>
            <person name="Llaca V."/>
            <person name="Song R."/>
            <person name="Tanyolac B."/>
            <person name="Young S."/>
            <person name="Ho-Il K."/>
            <person name="Hahn J.H."/>
            <person name="Sangsakoo G."/>
            <person name="Vanavichit A."/>
            <person name="de Mattos Luiz.A.T."/>
            <person name="Zimmer P.D."/>
            <person name="Malone G."/>
            <person name="Dellagostin O."/>
            <person name="de Oliveira A.C."/>
            <person name="Bevan M."/>
            <person name="Bancroft I."/>
            <person name="Minx P."/>
            <person name="Cordum H."/>
            <person name="Wilson R."/>
            <person name="Cheng Z."/>
            <person name="Jin W."/>
            <person name="Jiang J."/>
            <person name="Leong S.A."/>
            <person name="Iwama H."/>
            <person name="Gojobori T."/>
            <person name="Itoh T."/>
            <person name="Niimura Y."/>
            <person name="Fujii Y."/>
            <person name="Habara T."/>
            <person name="Sakai H."/>
            <person name="Sato Y."/>
            <person name="Wilson G."/>
            <person name="Kumar K."/>
            <person name="McCouch S."/>
            <person name="Juretic N."/>
            <person name="Hoen D."/>
            <person name="Wright S."/>
            <person name="Bruskiewich R."/>
            <person name="Bureau T."/>
            <person name="Miyao A."/>
            <person name="Hirochika H."/>
            <person name="Nishikawa T."/>
            <person name="Kadowaki K."/>
            <person name="Sugiura M."/>
            <person name="Burr B."/>
            <person name="Sasaki T."/>
        </authorList>
    </citation>
    <scope>NUCLEOTIDE SEQUENCE [LARGE SCALE GENOMIC DNA]</scope>
    <source>
        <strain evidence="3">cv. Nipponbare</strain>
    </source>
</reference>
<accession>Q6EUN1</accession>
<proteinExistence type="predicted"/>
<organism evidence="2 3">
    <name type="scientific">Oryza sativa subsp. japonica</name>
    <name type="common">Rice</name>
    <dbReference type="NCBI Taxonomy" id="39947"/>
    <lineage>
        <taxon>Eukaryota</taxon>
        <taxon>Viridiplantae</taxon>
        <taxon>Streptophyta</taxon>
        <taxon>Embryophyta</taxon>
        <taxon>Tracheophyta</taxon>
        <taxon>Spermatophyta</taxon>
        <taxon>Magnoliopsida</taxon>
        <taxon>Liliopsida</taxon>
        <taxon>Poales</taxon>
        <taxon>Poaceae</taxon>
        <taxon>BOP clade</taxon>
        <taxon>Oryzoideae</taxon>
        <taxon>Oryzeae</taxon>
        <taxon>Oryzinae</taxon>
        <taxon>Oryza</taxon>
        <taxon>Oryza sativa</taxon>
    </lineage>
</organism>
<sequence length="213" mass="24092">MDDRSIDTPLAHARGDGKQASQRHRQAACQPSSADGRPVTHRAPTTTGPHTVSPTCPPPRHRGQLGHIHPVFLPLHLRHDKCTGEEQHSQQDFGLCTSVCSIWSFLYLQPKLDEDYTLFKLLNGPALPLPDSFRGSKTPWRRHLRDRGNQASIGYLARTYRAFWQVRSRFAVLPDPEHLRTQVFGRAGLNSIHQSTCKGRHYSSRSDRTDMSD</sequence>
<protein>
    <submittedName>
        <fullName evidence="2">Uncharacterized protein</fullName>
    </submittedName>
</protein>
<dbReference type="Proteomes" id="UP000000763">
    <property type="component" value="Chromosome 2"/>
</dbReference>